<dbReference type="PATRIC" id="fig|1050174.4.peg.851"/>
<reference evidence="2 3" key="1">
    <citation type="submission" date="2015-05" db="EMBL/GenBank/DDBJ databases">
        <title>Complete genome sequence of Corynebacterium epidermidicanis DSM 45586, isolated from the skin of a dog suffering from pruritus.</title>
        <authorList>
            <person name="Ruckert C."/>
            <person name="Albersmeier A."/>
            <person name="Winkler A."/>
            <person name="Tauch A."/>
        </authorList>
    </citation>
    <scope>NUCLEOTIDE SEQUENCE [LARGE SCALE GENOMIC DNA]</scope>
    <source>
        <strain evidence="2 3">DSM 45586</strain>
    </source>
</reference>
<feature type="transmembrane region" description="Helical" evidence="1">
    <location>
        <begin position="7"/>
        <end position="27"/>
    </location>
</feature>
<dbReference type="RefSeq" id="WP_158408020.1">
    <property type="nucleotide sequence ID" value="NZ_CP011541.1"/>
</dbReference>
<name>A0A0G3GV56_9CORY</name>
<dbReference type="Proteomes" id="UP000035368">
    <property type="component" value="Chromosome"/>
</dbReference>
<dbReference type="EMBL" id="CP011541">
    <property type="protein sequence ID" value="AKK02712.1"/>
    <property type="molecule type" value="Genomic_DNA"/>
</dbReference>
<dbReference type="KEGG" id="cei:CEPID_04195"/>
<evidence type="ECO:0000313" key="3">
    <source>
        <dbReference type="Proteomes" id="UP000035368"/>
    </source>
</evidence>
<proteinExistence type="predicted"/>
<dbReference type="InterPro" id="IPR024520">
    <property type="entry name" value="DUF3558"/>
</dbReference>
<evidence type="ECO:0000313" key="2">
    <source>
        <dbReference type="EMBL" id="AKK02712.1"/>
    </source>
</evidence>
<dbReference type="Pfam" id="PF12079">
    <property type="entry name" value="DUF3558"/>
    <property type="match status" value="1"/>
</dbReference>
<gene>
    <name evidence="2" type="ORF">CEPID_04195</name>
</gene>
<keyword evidence="3" id="KW-1185">Reference proteome</keyword>
<evidence type="ECO:0008006" key="4">
    <source>
        <dbReference type="Google" id="ProtNLM"/>
    </source>
</evidence>
<keyword evidence="1" id="KW-0812">Transmembrane</keyword>
<dbReference type="PROSITE" id="PS51257">
    <property type="entry name" value="PROKAR_LIPOPROTEIN"/>
    <property type="match status" value="1"/>
</dbReference>
<organism evidence="2 3">
    <name type="scientific">Corynebacterium epidermidicanis</name>
    <dbReference type="NCBI Taxonomy" id="1050174"/>
    <lineage>
        <taxon>Bacteria</taxon>
        <taxon>Bacillati</taxon>
        <taxon>Actinomycetota</taxon>
        <taxon>Actinomycetes</taxon>
        <taxon>Mycobacteriales</taxon>
        <taxon>Corynebacteriaceae</taxon>
        <taxon>Corynebacterium</taxon>
    </lineage>
</organism>
<sequence>MRRRSSFWVQVTSGAIMVTACSVILAGCRLEESLSEVGTPPSTEAAATAGLPTVDLSTAASFDPKAPGFRIVDPCSEIPEDVLREAGLGKRSEITHEPGALHRFCAFSVDSGERFPDGANLAVNIGTRQRAESVGEPVKLPLITEIPNAYQFRMAKGDKAQCSSVAQTSGGQFSAGFIDRNKRMTEQEVCDRSLALLEKLYPIVEGIARNGSSRNQQRSIS</sequence>
<dbReference type="AlphaFoldDB" id="A0A0G3GV56"/>
<keyword evidence="1" id="KW-1133">Transmembrane helix</keyword>
<evidence type="ECO:0000256" key="1">
    <source>
        <dbReference type="SAM" id="Phobius"/>
    </source>
</evidence>
<protein>
    <recommendedName>
        <fullName evidence="4">DUF3558 family protein</fullName>
    </recommendedName>
</protein>
<dbReference type="OrthoDB" id="4428050at2"/>
<keyword evidence="1" id="KW-0472">Membrane</keyword>
<accession>A0A0G3GV56</accession>